<dbReference type="Gene3D" id="1.10.10.10">
    <property type="entry name" value="Winged helix-like DNA-binding domain superfamily/Winged helix DNA-binding domain"/>
    <property type="match status" value="1"/>
</dbReference>
<feature type="domain" description="RNA polymerase sigma factor 70 region 4 type 2" evidence="6">
    <location>
        <begin position="118"/>
        <end position="170"/>
    </location>
</feature>
<dbReference type="AlphaFoldDB" id="A0A3S0RIZ5"/>
<comment type="similarity">
    <text evidence="1">Belongs to the sigma-70 factor family. ECF subfamily.</text>
</comment>
<dbReference type="SUPFAM" id="SSF88946">
    <property type="entry name" value="Sigma2 domain of RNA polymerase sigma factors"/>
    <property type="match status" value="1"/>
</dbReference>
<sequence>MPSNVRHLTSAHGDASFEACVVPYLDAAYNLARWLAHDDADAQDVVQESMLRAFRYFHSFHGGDARVWLLAIVRNTFYSLRAKTASDAAHETIDEETHVLVDEQPSPEARALISVDIEALQTALENLPHPLREAIVLRELEECSYKEIAAITGQKIGTVMSRLARARERLKTELSHCSTEACRHDVR</sequence>
<keyword evidence="4" id="KW-0804">Transcription</keyword>
<comment type="caution">
    <text evidence="7">The sequence shown here is derived from an EMBL/GenBank/DDBJ whole genome shotgun (WGS) entry which is preliminary data.</text>
</comment>
<dbReference type="InterPro" id="IPR007627">
    <property type="entry name" value="RNA_pol_sigma70_r2"/>
</dbReference>
<keyword evidence="2" id="KW-0805">Transcription regulation</keyword>
<proteinExistence type="inferred from homology"/>
<dbReference type="GO" id="GO:0003677">
    <property type="term" value="F:DNA binding"/>
    <property type="evidence" value="ECO:0007669"/>
    <property type="project" value="InterPro"/>
</dbReference>
<name>A0A3S0RIZ5_9GAMM</name>
<accession>A0A3S0RIZ5</accession>
<dbReference type="InterPro" id="IPR013325">
    <property type="entry name" value="RNA_pol_sigma_r2"/>
</dbReference>
<dbReference type="InterPro" id="IPR039425">
    <property type="entry name" value="RNA_pol_sigma-70-like"/>
</dbReference>
<dbReference type="InterPro" id="IPR013324">
    <property type="entry name" value="RNA_pol_sigma_r3/r4-like"/>
</dbReference>
<dbReference type="Pfam" id="PF08281">
    <property type="entry name" value="Sigma70_r4_2"/>
    <property type="match status" value="1"/>
</dbReference>
<dbReference type="CDD" id="cd06171">
    <property type="entry name" value="Sigma70_r4"/>
    <property type="match status" value="1"/>
</dbReference>
<evidence type="ECO:0000256" key="2">
    <source>
        <dbReference type="ARBA" id="ARBA00023015"/>
    </source>
</evidence>
<evidence type="ECO:0000256" key="1">
    <source>
        <dbReference type="ARBA" id="ARBA00010641"/>
    </source>
</evidence>
<dbReference type="GO" id="GO:0006352">
    <property type="term" value="P:DNA-templated transcription initiation"/>
    <property type="evidence" value="ECO:0007669"/>
    <property type="project" value="InterPro"/>
</dbReference>
<dbReference type="InterPro" id="IPR013249">
    <property type="entry name" value="RNA_pol_sigma70_r4_t2"/>
</dbReference>
<dbReference type="NCBIfam" id="TIGR02937">
    <property type="entry name" value="sigma70-ECF"/>
    <property type="match status" value="1"/>
</dbReference>
<keyword evidence="8" id="KW-1185">Reference proteome</keyword>
<dbReference type="SUPFAM" id="SSF88659">
    <property type="entry name" value="Sigma3 and sigma4 domains of RNA polymerase sigma factors"/>
    <property type="match status" value="1"/>
</dbReference>
<keyword evidence="3" id="KW-0731">Sigma factor</keyword>
<evidence type="ECO:0000313" key="7">
    <source>
        <dbReference type="EMBL" id="RUL72876.1"/>
    </source>
</evidence>
<dbReference type="InterPro" id="IPR036388">
    <property type="entry name" value="WH-like_DNA-bd_sf"/>
</dbReference>
<dbReference type="PANTHER" id="PTHR43133">
    <property type="entry name" value="RNA POLYMERASE ECF-TYPE SIGMA FACTO"/>
    <property type="match status" value="1"/>
</dbReference>
<organism evidence="7 8">
    <name type="scientific">Dyella choica</name>
    <dbReference type="NCBI Taxonomy" id="1927959"/>
    <lineage>
        <taxon>Bacteria</taxon>
        <taxon>Pseudomonadati</taxon>
        <taxon>Pseudomonadota</taxon>
        <taxon>Gammaproteobacteria</taxon>
        <taxon>Lysobacterales</taxon>
        <taxon>Rhodanobacteraceae</taxon>
        <taxon>Dyella</taxon>
    </lineage>
</organism>
<dbReference type="GO" id="GO:0016987">
    <property type="term" value="F:sigma factor activity"/>
    <property type="evidence" value="ECO:0007669"/>
    <property type="project" value="UniProtKB-KW"/>
</dbReference>
<dbReference type="OrthoDB" id="9797134at2"/>
<gene>
    <name evidence="7" type="ORF">EKH80_16075</name>
</gene>
<evidence type="ECO:0000313" key="8">
    <source>
        <dbReference type="Proteomes" id="UP000274358"/>
    </source>
</evidence>
<dbReference type="PANTHER" id="PTHR43133:SF25">
    <property type="entry name" value="RNA POLYMERASE SIGMA FACTOR RFAY-RELATED"/>
    <property type="match status" value="1"/>
</dbReference>
<protein>
    <submittedName>
        <fullName evidence="7">Sigma-70 family RNA polymerase sigma factor</fullName>
    </submittedName>
</protein>
<feature type="domain" description="RNA polymerase sigma-70 region 2" evidence="5">
    <location>
        <begin position="23"/>
        <end position="83"/>
    </location>
</feature>
<dbReference type="Gene3D" id="1.10.1740.10">
    <property type="match status" value="1"/>
</dbReference>
<reference evidence="7 8" key="1">
    <citation type="submission" date="2018-12" db="EMBL/GenBank/DDBJ databases">
        <title>Dyella dinghuensis sp. nov. DHOA06 and Dyella choica sp. nov. 4M-K27, isolated from forest soil.</title>
        <authorList>
            <person name="Qiu L.-H."/>
            <person name="Gao Z.-H."/>
        </authorList>
    </citation>
    <scope>NUCLEOTIDE SEQUENCE [LARGE SCALE GENOMIC DNA]</scope>
    <source>
        <strain evidence="7 8">4M-K27</strain>
    </source>
</reference>
<dbReference type="InterPro" id="IPR014284">
    <property type="entry name" value="RNA_pol_sigma-70_dom"/>
</dbReference>
<evidence type="ECO:0000256" key="3">
    <source>
        <dbReference type="ARBA" id="ARBA00023082"/>
    </source>
</evidence>
<dbReference type="Pfam" id="PF04542">
    <property type="entry name" value="Sigma70_r2"/>
    <property type="match status" value="1"/>
</dbReference>
<dbReference type="Proteomes" id="UP000274358">
    <property type="component" value="Unassembled WGS sequence"/>
</dbReference>
<evidence type="ECO:0000256" key="4">
    <source>
        <dbReference type="ARBA" id="ARBA00023163"/>
    </source>
</evidence>
<evidence type="ECO:0000259" key="5">
    <source>
        <dbReference type="Pfam" id="PF04542"/>
    </source>
</evidence>
<evidence type="ECO:0000259" key="6">
    <source>
        <dbReference type="Pfam" id="PF08281"/>
    </source>
</evidence>
<dbReference type="EMBL" id="RYYV01000013">
    <property type="protein sequence ID" value="RUL72876.1"/>
    <property type="molecule type" value="Genomic_DNA"/>
</dbReference>